<dbReference type="EMBL" id="JAIQCV010000006">
    <property type="protein sequence ID" value="KAH1089931.1"/>
    <property type="molecule type" value="Genomic_DNA"/>
</dbReference>
<keyword evidence="2" id="KW-1185">Reference proteome</keyword>
<evidence type="ECO:0000313" key="1">
    <source>
        <dbReference type="EMBL" id="KAH1089931.1"/>
    </source>
</evidence>
<evidence type="ECO:0000313" key="2">
    <source>
        <dbReference type="Proteomes" id="UP000828251"/>
    </source>
</evidence>
<dbReference type="AlphaFoldDB" id="A0A9D3VLM8"/>
<protein>
    <submittedName>
        <fullName evidence="1">Uncharacterized protein</fullName>
    </submittedName>
</protein>
<organism evidence="1 2">
    <name type="scientific">Gossypium stocksii</name>
    <dbReference type="NCBI Taxonomy" id="47602"/>
    <lineage>
        <taxon>Eukaryota</taxon>
        <taxon>Viridiplantae</taxon>
        <taxon>Streptophyta</taxon>
        <taxon>Embryophyta</taxon>
        <taxon>Tracheophyta</taxon>
        <taxon>Spermatophyta</taxon>
        <taxon>Magnoliopsida</taxon>
        <taxon>eudicotyledons</taxon>
        <taxon>Gunneridae</taxon>
        <taxon>Pentapetalae</taxon>
        <taxon>rosids</taxon>
        <taxon>malvids</taxon>
        <taxon>Malvales</taxon>
        <taxon>Malvaceae</taxon>
        <taxon>Malvoideae</taxon>
        <taxon>Gossypium</taxon>
    </lineage>
</organism>
<sequence>MKCCPTTGSFSTMVFDGPPLMGCCGMAFHRRRNMPVKGASALAVDLQPSQAFFSDDSGHDVCCWFCSYVFIWFCCGWTSGHCSKRRNIWRVIKYQKKSMVVIS</sequence>
<dbReference type="Proteomes" id="UP000828251">
    <property type="component" value="Unassembled WGS sequence"/>
</dbReference>
<name>A0A9D3VLM8_9ROSI</name>
<proteinExistence type="predicted"/>
<gene>
    <name evidence="1" type="ORF">J1N35_017188</name>
</gene>
<comment type="caution">
    <text evidence="1">The sequence shown here is derived from an EMBL/GenBank/DDBJ whole genome shotgun (WGS) entry which is preliminary data.</text>
</comment>
<accession>A0A9D3VLM8</accession>
<reference evidence="1 2" key="1">
    <citation type="journal article" date="2021" name="Plant Biotechnol. J.">
        <title>Multi-omics assisted identification of the key and species-specific regulatory components of drought-tolerant mechanisms in Gossypium stocksii.</title>
        <authorList>
            <person name="Yu D."/>
            <person name="Ke L."/>
            <person name="Zhang D."/>
            <person name="Wu Y."/>
            <person name="Sun Y."/>
            <person name="Mei J."/>
            <person name="Sun J."/>
            <person name="Sun Y."/>
        </authorList>
    </citation>
    <scope>NUCLEOTIDE SEQUENCE [LARGE SCALE GENOMIC DNA]</scope>
    <source>
        <strain evidence="2">cv. E1</strain>
        <tissue evidence="1">Leaf</tissue>
    </source>
</reference>